<accession>A0ABQ8RW31</accession>
<comment type="caution">
    <text evidence="1">The sequence shown here is derived from an EMBL/GenBank/DDBJ whole genome shotgun (WGS) entry which is preliminary data.</text>
</comment>
<keyword evidence="2" id="KW-1185">Reference proteome</keyword>
<sequence length="405" mass="46890">MPRMITDFVKYFKATYIGIITAGGSRPPTEARCAPHMWNQFEAARSSEPHTINTKAWHNRFQNIACKKRPTVYKLIRYLKDEQSDVGRMIQDLDLGRSTALNQLRVRLTQMKNLHWDLLRFDLDEVDRKILTQTLQWAIIQVVMDVIKMEPGSDPMGIQTSGIADIEEKKPLSEEGILLDLDVTKVKTECIDHRYDMKSEIVFQESAVPFDFPMLKSEAEEELCELDQVKEVKLEGTAEENEVSTERRRRIGILLEASKEIGVEVNPEKTNYMIMSRNENNVRNENIKIGNLSFEEEEKLQYLGATVTNINDTCEINKHRINMGNACYISVVKLLSSSLLSKNLKVKIYKTVILMVVLYGCETWTLSLREEHRLSLFENKMLRKIFGTKRDEVTGEWMHCILYLT</sequence>
<reference evidence="1 2" key="1">
    <citation type="journal article" date="2022" name="Allergy">
        <title>Genome assembly and annotation of Periplaneta americana reveal a comprehensive cockroach allergen profile.</title>
        <authorList>
            <person name="Wang L."/>
            <person name="Xiong Q."/>
            <person name="Saelim N."/>
            <person name="Wang L."/>
            <person name="Nong W."/>
            <person name="Wan A.T."/>
            <person name="Shi M."/>
            <person name="Liu X."/>
            <person name="Cao Q."/>
            <person name="Hui J.H.L."/>
            <person name="Sookrung N."/>
            <person name="Leung T.F."/>
            <person name="Tungtrongchitr A."/>
            <person name="Tsui S.K.W."/>
        </authorList>
    </citation>
    <scope>NUCLEOTIDE SEQUENCE [LARGE SCALE GENOMIC DNA]</scope>
    <source>
        <strain evidence="1">PWHHKU_190912</strain>
    </source>
</reference>
<gene>
    <name evidence="1" type="ORF">ANN_27563</name>
</gene>
<protein>
    <submittedName>
        <fullName evidence="1">Uncharacterized protein</fullName>
    </submittedName>
</protein>
<evidence type="ECO:0000313" key="1">
    <source>
        <dbReference type="EMBL" id="KAJ4425937.1"/>
    </source>
</evidence>
<dbReference type="PANTHER" id="PTHR47027:SF29">
    <property type="entry name" value="C2H2-TYPE DOMAIN-CONTAINING PROTEIN"/>
    <property type="match status" value="1"/>
</dbReference>
<dbReference type="PANTHER" id="PTHR47027">
    <property type="entry name" value="REVERSE TRANSCRIPTASE DOMAIN-CONTAINING PROTEIN"/>
    <property type="match status" value="1"/>
</dbReference>
<evidence type="ECO:0000313" key="2">
    <source>
        <dbReference type="Proteomes" id="UP001148838"/>
    </source>
</evidence>
<name>A0ABQ8RW31_PERAM</name>
<organism evidence="1 2">
    <name type="scientific">Periplaneta americana</name>
    <name type="common">American cockroach</name>
    <name type="synonym">Blatta americana</name>
    <dbReference type="NCBI Taxonomy" id="6978"/>
    <lineage>
        <taxon>Eukaryota</taxon>
        <taxon>Metazoa</taxon>
        <taxon>Ecdysozoa</taxon>
        <taxon>Arthropoda</taxon>
        <taxon>Hexapoda</taxon>
        <taxon>Insecta</taxon>
        <taxon>Pterygota</taxon>
        <taxon>Neoptera</taxon>
        <taxon>Polyneoptera</taxon>
        <taxon>Dictyoptera</taxon>
        <taxon>Blattodea</taxon>
        <taxon>Blattoidea</taxon>
        <taxon>Blattidae</taxon>
        <taxon>Blattinae</taxon>
        <taxon>Periplaneta</taxon>
    </lineage>
</organism>
<dbReference type="Proteomes" id="UP001148838">
    <property type="component" value="Unassembled WGS sequence"/>
</dbReference>
<proteinExistence type="predicted"/>
<dbReference type="EMBL" id="JAJSOF020000041">
    <property type="protein sequence ID" value="KAJ4425937.1"/>
    <property type="molecule type" value="Genomic_DNA"/>
</dbReference>